<gene>
    <name evidence="3" type="ordered locus">Srot_2728</name>
</gene>
<dbReference type="eggNOG" id="COG2030">
    <property type="taxonomic scope" value="Bacteria"/>
</dbReference>
<evidence type="ECO:0000313" key="3">
    <source>
        <dbReference type="EMBL" id="ADG99162.1"/>
    </source>
</evidence>
<evidence type="ECO:0000256" key="1">
    <source>
        <dbReference type="ARBA" id="ARBA00005254"/>
    </source>
</evidence>
<dbReference type="STRING" id="640132.Srot_2728"/>
<reference evidence="3 4" key="1">
    <citation type="journal article" date="2010" name="Stand. Genomic Sci.">
        <title>Complete genome sequence of Segniliparus rotundus type strain (CDC 1076).</title>
        <authorList>
            <person name="Sikorski J."/>
            <person name="Lapidus A."/>
            <person name="Copeland A."/>
            <person name="Misra M."/>
            <person name="Glavina Del Rio T."/>
            <person name="Nolan M."/>
            <person name="Lucas S."/>
            <person name="Chen F."/>
            <person name="Tice H."/>
            <person name="Cheng J.F."/>
            <person name="Jando M."/>
            <person name="Schneider S."/>
            <person name="Bruce D."/>
            <person name="Goodwin L."/>
            <person name="Pitluck S."/>
            <person name="Liolios K."/>
            <person name="Mikhailova N."/>
            <person name="Pati A."/>
            <person name="Ivanova N."/>
            <person name="Mavromatis K."/>
            <person name="Chen A."/>
            <person name="Palaniappan K."/>
            <person name="Chertkov O."/>
            <person name="Land M."/>
            <person name="Hauser L."/>
            <person name="Chang Y.J."/>
            <person name="Jeffries C.D."/>
            <person name="Brettin T."/>
            <person name="Detter J.C."/>
            <person name="Han C."/>
            <person name="Rohde M."/>
            <person name="Goker M."/>
            <person name="Bristow J."/>
            <person name="Eisen J.A."/>
            <person name="Markowitz V."/>
            <person name="Hugenholtz P."/>
            <person name="Kyrpides N.C."/>
            <person name="Klenk H.P."/>
        </authorList>
    </citation>
    <scope>NUCLEOTIDE SEQUENCE [LARGE SCALE GENOMIC DNA]</scope>
    <source>
        <strain evidence="4">ATCC BAA-972 / CDC 1076 / CIP 108378 / DSM 44985 / JCM 13578</strain>
    </source>
</reference>
<dbReference type="Proteomes" id="UP000002247">
    <property type="component" value="Chromosome"/>
</dbReference>
<dbReference type="InterPro" id="IPR002539">
    <property type="entry name" value="MaoC-like_dom"/>
</dbReference>
<dbReference type="Gene3D" id="3.10.129.10">
    <property type="entry name" value="Hotdog Thioesterase"/>
    <property type="match status" value="1"/>
</dbReference>
<dbReference type="RefSeq" id="WP_013139611.1">
    <property type="nucleotide sequence ID" value="NC_014168.1"/>
</dbReference>
<dbReference type="SUPFAM" id="SSF54637">
    <property type="entry name" value="Thioesterase/thiol ester dehydrase-isomerase"/>
    <property type="match status" value="1"/>
</dbReference>
<sequence length="141" mass="14970">MAARSFDDVQVGDELPAELFRVTRGDLVNYAGVVGDANPIHFHEEIAAAGGFETVIAHGMLTMGYASTFVTSWLGDGAGLLEFEVRFVSPVLVPANRPAELEFSGKVKSLDPQARRGVIQIAATSAGKKVFGKSLATVQFS</sequence>
<dbReference type="InterPro" id="IPR029069">
    <property type="entry name" value="HotDog_dom_sf"/>
</dbReference>
<feature type="domain" description="MaoC-like" evidence="2">
    <location>
        <begin position="21"/>
        <end position="108"/>
    </location>
</feature>
<comment type="similarity">
    <text evidence="1">Belongs to the enoyl-CoA hydratase/isomerase family.</text>
</comment>
<evidence type="ECO:0000313" key="4">
    <source>
        <dbReference type="Proteomes" id="UP000002247"/>
    </source>
</evidence>
<dbReference type="KEGG" id="srt:Srot_2728"/>
<keyword evidence="4" id="KW-1185">Reference proteome</keyword>
<dbReference type="AlphaFoldDB" id="D6ZCX5"/>
<dbReference type="PANTHER" id="PTHR43841">
    <property type="entry name" value="3-HYDROXYACYL-THIOESTER DEHYDRATASE HTDX-RELATED"/>
    <property type="match status" value="1"/>
</dbReference>
<dbReference type="OrthoDB" id="9800237at2"/>
<dbReference type="EMBL" id="CP001958">
    <property type="protein sequence ID" value="ADG99162.1"/>
    <property type="molecule type" value="Genomic_DNA"/>
</dbReference>
<dbReference type="Pfam" id="PF01575">
    <property type="entry name" value="MaoC_dehydratas"/>
    <property type="match status" value="1"/>
</dbReference>
<evidence type="ECO:0000259" key="2">
    <source>
        <dbReference type="Pfam" id="PF01575"/>
    </source>
</evidence>
<organism evidence="3 4">
    <name type="scientific">Segniliparus rotundus (strain ATCC BAA-972 / CDC 1076 / CIP 108378 / DSM 44985 / JCM 13578)</name>
    <dbReference type="NCBI Taxonomy" id="640132"/>
    <lineage>
        <taxon>Bacteria</taxon>
        <taxon>Bacillati</taxon>
        <taxon>Actinomycetota</taxon>
        <taxon>Actinomycetes</taxon>
        <taxon>Mycobacteriales</taxon>
        <taxon>Segniliparaceae</taxon>
        <taxon>Segniliparus</taxon>
    </lineage>
</organism>
<protein>
    <submittedName>
        <fullName evidence="3">MaoC domain protein dehydratase</fullName>
    </submittedName>
</protein>
<proteinExistence type="inferred from homology"/>
<accession>D6ZCX5</accession>
<name>D6ZCX5_SEGRD</name>
<dbReference type="HOGENOM" id="CLU_094876_4_1_11"/>
<dbReference type="PANTHER" id="PTHR43841:SF3">
    <property type="entry name" value="(3R)-HYDROXYACYL-ACP DEHYDRATASE SUBUNIT HADB"/>
    <property type="match status" value="1"/>
</dbReference>